<protein>
    <submittedName>
        <fullName evidence="3">TVP38/TMEM64 family protein</fullName>
    </submittedName>
</protein>
<keyword evidence="1" id="KW-1133">Transmembrane helix</keyword>
<dbReference type="Pfam" id="PF09335">
    <property type="entry name" value="VTT_dom"/>
    <property type="match status" value="1"/>
</dbReference>
<dbReference type="InterPro" id="IPR032816">
    <property type="entry name" value="VTT_dom"/>
</dbReference>
<dbReference type="AlphaFoldDB" id="A0A4Y8LG86"/>
<feature type="transmembrane region" description="Helical" evidence="1">
    <location>
        <begin position="137"/>
        <end position="156"/>
    </location>
</feature>
<comment type="caution">
    <text evidence="3">The sequence shown here is derived from an EMBL/GenBank/DDBJ whole genome shotgun (WGS) entry which is preliminary data.</text>
</comment>
<feature type="transmembrane region" description="Helical" evidence="1">
    <location>
        <begin position="37"/>
        <end position="57"/>
    </location>
</feature>
<feature type="transmembrane region" description="Helical" evidence="1">
    <location>
        <begin position="104"/>
        <end position="125"/>
    </location>
</feature>
<keyword evidence="1" id="KW-0472">Membrane</keyword>
<accession>A0A4Y8LG86</accession>
<gene>
    <name evidence="3" type="ORF">E2626_08720</name>
</gene>
<evidence type="ECO:0000256" key="1">
    <source>
        <dbReference type="SAM" id="Phobius"/>
    </source>
</evidence>
<dbReference type="EMBL" id="SORX01000004">
    <property type="protein sequence ID" value="TFE01784.1"/>
    <property type="molecule type" value="Genomic_DNA"/>
</dbReference>
<evidence type="ECO:0000259" key="2">
    <source>
        <dbReference type="Pfam" id="PF09335"/>
    </source>
</evidence>
<feature type="transmembrane region" description="Helical" evidence="1">
    <location>
        <begin position="162"/>
        <end position="181"/>
    </location>
</feature>
<feature type="transmembrane region" description="Helical" evidence="1">
    <location>
        <begin position="64"/>
        <end position="84"/>
    </location>
</feature>
<evidence type="ECO:0000313" key="4">
    <source>
        <dbReference type="Proteomes" id="UP000297776"/>
    </source>
</evidence>
<sequence length="193" mass="21830">MTQQQLGGIQVEELAEVQYLIEESGWLGPALFVLLHLIRPLLFLPVILVCVAGGLLFGFVEGAILSFIGLTLMSFVSYVLIYRFPSFKQKLSRLKGKMLPDRQLSVAQIMVLRIMPFVHFHLLSFYLMEMTETRKEYMMYSTIGVIAPAVIYTAFGGAIHELPWYGTAVLFILLLLVYKVIGKMNDDKTDTIS</sequence>
<reference evidence="3 4" key="1">
    <citation type="submission" date="2019-03" db="EMBL/GenBank/DDBJ databases">
        <authorList>
            <person name="Yang Y."/>
        </authorList>
    </citation>
    <scope>NUCLEOTIDE SEQUENCE [LARGE SCALE GENOMIC DNA]</scope>
    <source>
        <strain evidence="3 4">ASL-1</strain>
    </source>
</reference>
<evidence type="ECO:0000313" key="3">
    <source>
        <dbReference type="EMBL" id="TFE01784.1"/>
    </source>
</evidence>
<dbReference type="OrthoDB" id="2451090at2"/>
<proteinExistence type="predicted"/>
<keyword evidence="1" id="KW-0812">Transmembrane</keyword>
<dbReference type="Proteomes" id="UP000297776">
    <property type="component" value="Unassembled WGS sequence"/>
</dbReference>
<name>A0A4Y8LG86_9BACL</name>
<organism evidence="3 4">
    <name type="scientific">Jeotgalibacillus salarius</name>
    <dbReference type="NCBI Taxonomy" id="546023"/>
    <lineage>
        <taxon>Bacteria</taxon>
        <taxon>Bacillati</taxon>
        <taxon>Bacillota</taxon>
        <taxon>Bacilli</taxon>
        <taxon>Bacillales</taxon>
        <taxon>Caryophanaceae</taxon>
        <taxon>Jeotgalibacillus</taxon>
    </lineage>
</organism>
<feature type="domain" description="VTT" evidence="2">
    <location>
        <begin position="47"/>
        <end position="156"/>
    </location>
</feature>
<keyword evidence="4" id="KW-1185">Reference proteome</keyword>